<feature type="region of interest" description="Disordered" evidence="1">
    <location>
        <begin position="15"/>
        <end position="43"/>
    </location>
</feature>
<dbReference type="HOGENOM" id="CLU_2484272_0_0_1"/>
<evidence type="ECO:0000256" key="1">
    <source>
        <dbReference type="SAM" id="MobiDB-lite"/>
    </source>
</evidence>
<keyword evidence="3" id="KW-1185">Reference proteome</keyword>
<proteinExistence type="predicted"/>
<evidence type="ECO:0000313" key="2">
    <source>
        <dbReference type="EMBL" id="ELR08962.1"/>
    </source>
</evidence>
<organism evidence="2 3">
    <name type="scientific">Pseudogymnoascus destructans (strain ATCC MYA-4855 / 20631-21)</name>
    <name type="common">Bat white-nose syndrome fungus</name>
    <name type="synonym">Geomyces destructans</name>
    <dbReference type="NCBI Taxonomy" id="658429"/>
    <lineage>
        <taxon>Eukaryota</taxon>
        <taxon>Fungi</taxon>
        <taxon>Dikarya</taxon>
        <taxon>Ascomycota</taxon>
        <taxon>Pezizomycotina</taxon>
        <taxon>Leotiomycetes</taxon>
        <taxon>Thelebolales</taxon>
        <taxon>Thelebolaceae</taxon>
        <taxon>Pseudogymnoascus</taxon>
    </lineage>
</organism>
<dbReference type="Proteomes" id="UP000011064">
    <property type="component" value="Unassembled WGS sequence"/>
</dbReference>
<sequence length="87" mass="9484">MSKLTAPFHNIFSHRNTSVTPSADVTPISSDEQQKYGETTSDEAPEADAILHPGELNFDEATSGGLGRHLGLWSTTFSQPAQRTFSY</sequence>
<reference evidence="3" key="1">
    <citation type="submission" date="2010-09" db="EMBL/GenBank/DDBJ databases">
        <title>The genome sequence of Geomyces destructans 20631-21.</title>
        <authorList>
            <consortium name="The Broad Institute Genome Sequencing Platform"/>
            <person name="Cuomo C.A."/>
            <person name="Blehert D.S."/>
            <person name="Lorch J.M."/>
            <person name="Young S.K."/>
            <person name="Zeng Q."/>
            <person name="Gargeya S."/>
            <person name="Fitzgerald M."/>
            <person name="Haas B."/>
            <person name="Abouelleil A."/>
            <person name="Alvarado L."/>
            <person name="Arachchi H.M."/>
            <person name="Berlin A."/>
            <person name="Brown A."/>
            <person name="Chapman S.B."/>
            <person name="Chen Z."/>
            <person name="Dunbar C."/>
            <person name="Freedman E."/>
            <person name="Gearin G."/>
            <person name="Gellesch M."/>
            <person name="Goldberg J."/>
            <person name="Griggs A."/>
            <person name="Gujja S."/>
            <person name="Heiman D."/>
            <person name="Howarth C."/>
            <person name="Larson L."/>
            <person name="Lui A."/>
            <person name="MacDonald P.J.P."/>
            <person name="Montmayeur A."/>
            <person name="Murphy C."/>
            <person name="Neiman D."/>
            <person name="Pearson M."/>
            <person name="Priest M."/>
            <person name="Roberts A."/>
            <person name="Saif S."/>
            <person name="Shea T."/>
            <person name="Shenoy N."/>
            <person name="Sisk P."/>
            <person name="Stolte C."/>
            <person name="Sykes S."/>
            <person name="Wortman J."/>
            <person name="Nusbaum C."/>
            <person name="Birren B."/>
        </authorList>
    </citation>
    <scope>NUCLEOTIDE SEQUENCE [LARGE SCALE GENOMIC DNA]</scope>
    <source>
        <strain evidence="3">ATCC MYA-4855 / 20631-21</strain>
    </source>
</reference>
<protein>
    <submittedName>
        <fullName evidence="2">Uncharacterized protein</fullName>
    </submittedName>
</protein>
<dbReference type="AlphaFoldDB" id="L8G766"/>
<dbReference type="EMBL" id="GL573174">
    <property type="protein sequence ID" value="ELR08962.1"/>
    <property type="molecule type" value="Genomic_DNA"/>
</dbReference>
<gene>
    <name evidence="2" type="ORF">GMDG_00580</name>
</gene>
<name>L8G766_PSED2</name>
<feature type="compositionally biased region" description="Polar residues" evidence="1">
    <location>
        <begin position="15"/>
        <end position="39"/>
    </location>
</feature>
<dbReference type="InParanoid" id="L8G766"/>
<dbReference type="VEuPathDB" id="FungiDB:GMDG_00580"/>
<accession>L8G766</accession>
<evidence type="ECO:0000313" key="3">
    <source>
        <dbReference type="Proteomes" id="UP000011064"/>
    </source>
</evidence>